<dbReference type="HAMAP" id="MF_00037">
    <property type="entry name" value="MurB"/>
    <property type="match status" value="1"/>
</dbReference>
<evidence type="ECO:0000313" key="18">
    <source>
        <dbReference type="EMBL" id="CEN28200.1"/>
    </source>
</evidence>
<dbReference type="EC" id="1.3.1.98" evidence="16"/>
<keyword evidence="10 16" id="KW-0133">Cell shape</keyword>
<evidence type="ECO:0000256" key="14">
    <source>
        <dbReference type="ARBA" id="ARBA00023316"/>
    </source>
</evidence>
<feature type="domain" description="FAD-binding PCMH-type" evidence="17">
    <location>
        <begin position="537"/>
        <end position="702"/>
    </location>
</feature>
<evidence type="ECO:0000256" key="12">
    <source>
        <dbReference type="ARBA" id="ARBA00023002"/>
    </source>
</evidence>
<keyword evidence="7 16" id="KW-0285">Flavoprotein</keyword>
<evidence type="ECO:0000256" key="10">
    <source>
        <dbReference type="ARBA" id="ARBA00022960"/>
    </source>
</evidence>
<evidence type="ECO:0000256" key="1">
    <source>
        <dbReference type="ARBA" id="ARBA00001974"/>
    </source>
</evidence>
<feature type="active site" evidence="16">
    <location>
        <position position="680"/>
    </location>
</feature>
<evidence type="ECO:0000256" key="5">
    <source>
        <dbReference type="ARBA" id="ARBA00022490"/>
    </source>
</evidence>
<protein>
    <recommendedName>
        <fullName evidence="16">UDP-N-acetylenolpyruvoylglucosamine reductase</fullName>
        <ecNumber evidence="16">1.3.1.98</ecNumber>
    </recommendedName>
    <alternativeName>
        <fullName evidence="16">UDP-N-acetylmuramate dehydrogenase</fullName>
    </alternativeName>
</protein>
<dbReference type="NCBIfam" id="TIGR00179">
    <property type="entry name" value="murB"/>
    <property type="match status" value="1"/>
</dbReference>
<dbReference type="InterPro" id="IPR007345">
    <property type="entry name" value="Polysacch_pyruvyl_Trfase"/>
</dbReference>
<evidence type="ECO:0000256" key="11">
    <source>
        <dbReference type="ARBA" id="ARBA00022984"/>
    </source>
</evidence>
<keyword evidence="6 16" id="KW-0132">Cell division</keyword>
<dbReference type="InterPro" id="IPR011601">
    <property type="entry name" value="MurB_C"/>
</dbReference>
<comment type="similarity">
    <text evidence="16">Belongs to the MurB family.</text>
</comment>
<dbReference type="InterPro" id="IPR016169">
    <property type="entry name" value="FAD-bd_PCMH_sub2"/>
</dbReference>
<dbReference type="Pfam" id="PF04230">
    <property type="entry name" value="PS_pyruv_trans"/>
    <property type="match status" value="1"/>
</dbReference>
<keyword evidence="12 16" id="KW-0560">Oxidoreductase</keyword>
<dbReference type="SUPFAM" id="SSF56194">
    <property type="entry name" value="Uridine diphospho-N-Acetylenolpyruvylglucosamine reductase, MurB, C-terminal domain"/>
    <property type="match status" value="1"/>
</dbReference>
<dbReference type="Pfam" id="PF02873">
    <property type="entry name" value="MurB_C"/>
    <property type="match status" value="1"/>
</dbReference>
<dbReference type="InterPro" id="IPR006094">
    <property type="entry name" value="Oxid_FAD_bind_N"/>
</dbReference>
<dbReference type="InterPro" id="IPR003170">
    <property type="entry name" value="MurB"/>
</dbReference>
<evidence type="ECO:0000256" key="2">
    <source>
        <dbReference type="ARBA" id="ARBA00003921"/>
    </source>
</evidence>
<keyword evidence="13 16" id="KW-0131">Cell cycle</keyword>
<dbReference type="GO" id="GO:0008360">
    <property type="term" value="P:regulation of cell shape"/>
    <property type="evidence" value="ECO:0007669"/>
    <property type="project" value="UniProtKB-KW"/>
</dbReference>
<dbReference type="PANTHER" id="PTHR21071">
    <property type="entry name" value="UDP-N-ACETYLENOLPYRUVOYLGLUCOSAMINE REDUCTASE"/>
    <property type="match status" value="1"/>
</dbReference>
<keyword evidence="8 16" id="KW-0274">FAD</keyword>
<proteinExistence type="inferred from homology"/>
<dbReference type="Proteomes" id="UP000033166">
    <property type="component" value="Chromosome I"/>
</dbReference>
<dbReference type="AlphaFoldDB" id="A0A0D6DW58"/>
<dbReference type="KEGG" id="lpk:LACPI_1000"/>
<dbReference type="InterPro" id="IPR036318">
    <property type="entry name" value="FAD-bd_PCMH-like_sf"/>
</dbReference>
<evidence type="ECO:0000259" key="17">
    <source>
        <dbReference type="PROSITE" id="PS51387"/>
    </source>
</evidence>
<comment type="pathway">
    <text evidence="4 16">Cell wall biogenesis; peptidoglycan biosynthesis.</text>
</comment>
<dbReference type="RefSeq" id="WP_050702986.1">
    <property type="nucleotide sequence ID" value="NZ_LN774769.1"/>
</dbReference>
<keyword evidence="11 16" id="KW-0573">Peptidoglycan synthesis</keyword>
<reference evidence="19" key="1">
    <citation type="submission" date="2015-01" db="EMBL/GenBank/DDBJ databases">
        <authorList>
            <person name="Andreevskaya M."/>
        </authorList>
    </citation>
    <scope>NUCLEOTIDE SEQUENCE [LARGE SCALE GENOMIC DNA]</scope>
    <source>
        <strain evidence="19">MKFS47</strain>
    </source>
</reference>
<dbReference type="GO" id="GO:0016740">
    <property type="term" value="F:transferase activity"/>
    <property type="evidence" value="ECO:0007669"/>
    <property type="project" value="UniProtKB-KW"/>
</dbReference>
<keyword evidence="5 16" id="KW-0963">Cytoplasm</keyword>
<dbReference type="Pfam" id="PF01565">
    <property type="entry name" value="FAD_binding_4"/>
    <property type="match status" value="1"/>
</dbReference>
<dbReference type="PROSITE" id="PS51387">
    <property type="entry name" value="FAD_PCMH"/>
    <property type="match status" value="1"/>
</dbReference>
<keyword evidence="9 16" id="KW-0521">NADP</keyword>
<comment type="catalytic activity">
    <reaction evidence="15 16">
        <text>UDP-N-acetyl-alpha-D-muramate + NADP(+) = UDP-N-acetyl-3-O-(1-carboxyvinyl)-alpha-D-glucosamine + NADPH + H(+)</text>
        <dbReference type="Rhea" id="RHEA:12248"/>
        <dbReference type="ChEBI" id="CHEBI:15378"/>
        <dbReference type="ChEBI" id="CHEBI:57783"/>
        <dbReference type="ChEBI" id="CHEBI:58349"/>
        <dbReference type="ChEBI" id="CHEBI:68483"/>
        <dbReference type="ChEBI" id="CHEBI:70757"/>
        <dbReference type="EC" id="1.3.1.98"/>
    </reaction>
</comment>
<evidence type="ECO:0000256" key="6">
    <source>
        <dbReference type="ARBA" id="ARBA00022618"/>
    </source>
</evidence>
<gene>
    <name evidence="16" type="primary">murB</name>
    <name evidence="18" type="ORF">LACPI_1000</name>
</gene>
<dbReference type="HOGENOM" id="CLU_345724_0_0_9"/>
<evidence type="ECO:0000256" key="15">
    <source>
        <dbReference type="ARBA" id="ARBA00048914"/>
    </source>
</evidence>
<dbReference type="InterPro" id="IPR016167">
    <property type="entry name" value="FAD-bd_PCMH_sub1"/>
</dbReference>
<evidence type="ECO:0000256" key="4">
    <source>
        <dbReference type="ARBA" id="ARBA00004752"/>
    </source>
</evidence>
<evidence type="ECO:0000256" key="13">
    <source>
        <dbReference type="ARBA" id="ARBA00023306"/>
    </source>
</evidence>
<dbReference type="UniPathway" id="UPA00219"/>
<name>A0A0D6DW58_9LACT</name>
<dbReference type="GO" id="GO:0071949">
    <property type="term" value="F:FAD binding"/>
    <property type="evidence" value="ECO:0007669"/>
    <property type="project" value="InterPro"/>
</dbReference>
<dbReference type="GO" id="GO:0051301">
    <property type="term" value="P:cell division"/>
    <property type="evidence" value="ECO:0007669"/>
    <property type="project" value="UniProtKB-KW"/>
</dbReference>
<organism evidence="18 19">
    <name type="scientific">Pseudolactococcus piscium MKFS47</name>
    <dbReference type="NCBI Taxonomy" id="297352"/>
    <lineage>
        <taxon>Bacteria</taxon>
        <taxon>Bacillati</taxon>
        <taxon>Bacillota</taxon>
        <taxon>Bacilli</taxon>
        <taxon>Lactobacillales</taxon>
        <taxon>Streptococcaceae</taxon>
        <taxon>Pseudolactococcus</taxon>
    </lineage>
</organism>
<comment type="function">
    <text evidence="2 16">Cell wall formation.</text>
</comment>
<dbReference type="SUPFAM" id="SSF56176">
    <property type="entry name" value="FAD-binding/transporter-associated domain-like"/>
    <property type="match status" value="1"/>
</dbReference>
<feature type="active site" description="Proton donor" evidence="16">
    <location>
        <position position="731"/>
    </location>
</feature>
<evidence type="ECO:0000256" key="8">
    <source>
        <dbReference type="ARBA" id="ARBA00022827"/>
    </source>
</evidence>
<keyword evidence="18" id="KW-0808">Transferase</keyword>
<dbReference type="Gene3D" id="3.30.465.10">
    <property type="match status" value="1"/>
</dbReference>
<evidence type="ECO:0000256" key="3">
    <source>
        <dbReference type="ARBA" id="ARBA00004496"/>
    </source>
</evidence>
<sequence>MTKKAAVFGWWYNQNYGSILTYYALNKYIQDKGYDTILIDGPDGYKNRSKFRTWMPLAYEFFKAQGMAYSNQPTRATMRELNHLEDVDTFILGSDQMWNPWNGWVDWDDFFDWVQPNKKSIAYSVSLGKDDRSKYDPDWVANRRRDISKFDAVSMREAFSVDIMKDIFEEEVPRVLDPTYILDKSYYHDLADKSSHDYAGQAYIATFFLDPNDDKARIAKMIAKKLGYNLLIIPNPLNGLEKAKELFNTDEFDFISEAIPQNFLNAYRNASYIITDSFHGTVFATIFEKPFSVFYNAMRGLARFGAVMDLFDFAESDRRINEEMTDEAILANESINLAVDYATTRDKVQSEIVRSREWLDIALEMPSQVDETEVYDEFRTFLTSRSFDFYRAKTTDALANNIIFSENGTIKNTFDNESYWQLTHKELLIFDKQFQITTKFDRSKFTTENTFSPFRITGAFKDGKTEHVMYVHAPKKKAAPKDKNAVAIPDGLLTRKALIVSIVNNEKIQEWRSDLISNIPNLIFFVGRELKEYANNFVGGPADILTFPTTIDELQKIVKYAKKHDIPLTIIGKGSNILVRDGGIRGITIITTRLNYYRIEDDLLVAGAGADLIETSYYLFEHKRQGLEWADNIPGTIGGAVYMNAGTVRDIRGMFSEATIIDENGEIKVLKADQVVFKHRYSIFMDHPEWTIVEAKLKISAGQTDAMINDMVNTVEIREKMHPLTLPNHGSTFTWGRAPRLIQQAGIVGTQIGGIQISTKHPGFFVNVSQGTAADYEALIYWTISEVYKFSGFLLKPEVRILGTTIWEASVYFK</sequence>
<dbReference type="GO" id="GO:0008762">
    <property type="term" value="F:UDP-N-acetylmuramate dehydrogenase activity"/>
    <property type="evidence" value="ECO:0007669"/>
    <property type="project" value="UniProtKB-UniRule"/>
</dbReference>
<dbReference type="InterPro" id="IPR036635">
    <property type="entry name" value="MurB_C_sf"/>
</dbReference>
<evidence type="ECO:0000313" key="19">
    <source>
        <dbReference type="Proteomes" id="UP000033166"/>
    </source>
</evidence>
<evidence type="ECO:0000256" key="7">
    <source>
        <dbReference type="ARBA" id="ARBA00022630"/>
    </source>
</evidence>
<dbReference type="GO" id="GO:0071555">
    <property type="term" value="P:cell wall organization"/>
    <property type="evidence" value="ECO:0007669"/>
    <property type="project" value="UniProtKB-KW"/>
</dbReference>
<dbReference type="PANTHER" id="PTHR21071:SF4">
    <property type="entry name" value="UDP-N-ACETYLENOLPYRUVOYLGLUCOSAMINE REDUCTASE"/>
    <property type="match status" value="1"/>
</dbReference>
<dbReference type="EMBL" id="LN774769">
    <property type="protein sequence ID" value="CEN28200.1"/>
    <property type="molecule type" value="Genomic_DNA"/>
</dbReference>
<dbReference type="Gene3D" id="3.30.43.10">
    <property type="entry name" value="Uridine Diphospho-n-acetylenolpyruvylglucosamine Reductase, domain 2"/>
    <property type="match status" value="1"/>
</dbReference>
<dbReference type="GO" id="GO:0009252">
    <property type="term" value="P:peptidoglycan biosynthetic process"/>
    <property type="evidence" value="ECO:0007669"/>
    <property type="project" value="UniProtKB-UniRule"/>
</dbReference>
<accession>A0A0D6DW58</accession>
<evidence type="ECO:0000256" key="9">
    <source>
        <dbReference type="ARBA" id="ARBA00022857"/>
    </source>
</evidence>
<dbReference type="GO" id="GO:0005829">
    <property type="term" value="C:cytosol"/>
    <property type="evidence" value="ECO:0007669"/>
    <property type="project" value="TreeGrafter"/>
</dbReference>
<dbReference type="InterPro" id="IPR016166">
    <property type="entry name" value="FAD-bd_PCMH"/>
</dbReference>
<dbReference type="Gene3D" id="3.90.78.10">
    <property type="entry name" value="UDP-N-acetylenolpyruvoylglucosamine reductase, C-terminal domain"/>
    <property type="match status" value="1"/>
</dbReference>
<feature type="active site" evidence="16">
    <location>
        <position position="798"/>
    </location>
</feature>
<comment type="cofactor">
    <cofactor evidence="1 16">
        <name>FAD</name>
        <dbReference type="ChEBI" id="CHEBI:57692"/>
    </cofactor>
</comment>
<comment type="subcellular location">
    <subcellularLocation>
        <location evidence="3 16">Cytoplasm</location>
    </subcellularLocation>
</comment>
<keyword evidence="14 16" id="KW-0961">Cell wall biogenesis/degradation</keyword>
<evidence type="ECO:0000256" key="16">
    <source>
        <dbReference type="HAMAP-Rule" id="MF_00037"/>
    </source>
</evidence>